<dbReference type="WBParaSite" id="SBAD_0001168701-mRNA-1">
    <property type="protein sequence ID" value="SBAD_0001168701-mRNA-1"/>
    <property type="gene ID" value="SBAD_0001168701"/>
</dbReference>
<evidence type="ECO:0000313" key="4">
    <source>
        <dbReference type="WBParaSite" id="SBAD_0001168701-mRNA-1"/>
    </source>
</evidence>
<accession>A0A183J605</accession>
<evidence type="ECO:0000313" key="3">
    <source>
        <dbReference type="Proteomes" id="UP000270296"/>
    </source>
</evidence>
<sequence length="353" mass="39111">MLNMLGKNADPTFPKSQKLVFHCHGGGFVATSSKTHETYLKYWAKELDCPIVSVDYSLAPENPFPRAFSEVVYAYAWCLTHQDFLGWTGESICFAGESAGGTLVASLCLKIIELNLPLLPDGLVMVYTPYLLKYAPSPSRLLSLIDPLLSSNVMANLVDAYVPSAEQSLRDEDCCDYTAVLKTTKLLTDTNKSKRLTLVDYFNNVCKQRWSSSNGRNVEFVLDDESDRVVNLVHFNNIVPDQMSPEASVTKGIADKTTSTFSNDPLAKTYSLMDDEERRSANSTEFMIVNVPENARTIAVTPGAYDEEFLDYLVANLHSLPHPFTSSREVVPVGISQASPEHAVTSARPHTFK</sequence>
<keyword evidence="3" id="KW-1185">Reference proteome</keyword>
<dbReference type="PANTHER" id="PTHR23025:SF3">
    <property type="entry name" value="HORMONE-SENSITIVE LIPASE"/>
    <property type="match status" value="1"/>
</dbReference>
<evidence type="ECO:0000313" key="2">
    <source>
        <dbReference type="EMBL" id="VDP38965.1"/>
    </source>
</evidence>
<gene>
    <name evidence="2" type="ORF">SBAD_LOCUS11302</name>
</gene>
<dbReference type="Gene3D" id="3.40.50.1820">
    <property type="entry name" value="alpha/beta hydrolase"/>
    <property type="match status" value="1"/>
</dbReference>
<dbReference type="AlphaFoldDB" id="A0A183J605"/>
<dbReference type="Proteomes" id="UP000270296">
    <property type="component" value="Unassembled WGS sequence"/>
</dbReference>
<dbReference type="PANTHER" id="PTHR23025">
    <property type="entry name" value="TRIACYLGLYCEROL LIPASE"/>
    <property type="match status" value="1"/>
</dbReference>
<reference evidence="2 3" key="2">
    <citation type="submission" date="2018-11" db="EMBL/GenBank/DDBJ databases">
        <authorList>
            <consortium name="Pathogen Informatics"/>
        </authorList>
    </citation>
    <scope>NUCLEOTIDE SEQUENCE [LARGE SCALE GENOMIC DNA]</scope>
</reference>
<protein>
    <submittedName>
        <fullName evidence="4">Abhydrolase_3 domain-containing protein</fullName>
    </submittedName>
</protein>
<evidence type="ECO:0000259" key="1">
    <source>
        <dbReference type="Pfam" id="PF07859"/>
    </source>
</evidence>
<reference evidence="4" key="1">
    <citation type="submission" date="2016-06" db="UniProtKB">
        <authorList>
            <consortium name="WormBaseParasite"/>
        </authorList>
    </citation>
    <scope>IDENTIFICATION</scope>
</reference>
<dbReference type="GO" id="GO:0004806">
    <property type="term" value="F:triacylglycerol lipase activity"/>
    <property type="evidence" value="ECO:0007669"/>
    <property type="project" value="TreeGrafter"/>
</dbReference>
<proteinExistence type="predicted"/>
<dbReference type="InterPro" id="IPR029058">
    <property type="entry name" value="AB_hydrolase_fold"/>
</dbReference>
<dbReference type="GO" id="GO:0005829">
    <property type="term" value="C:cytosol"/>
    <property type="evidence" value="ECO:0007669"/>
    <property type="project" value="TreeGrafter"/>
</dbReference>
<feature type="domain" description="Alpha/beta hydrolase fold-3" evidence="1">
    <location>
        <begin position="20"/>
        <end position="173"/>
    </location>
</feature>
<organism evidence="4">
    <name type="scientific">Soboliphyme baturini</name>
    <dbReference type="NCBI Taxonomy" id="241478"/>
    <lineage>
        <taxon>Eukaryota</taxon>
        <taxon>Metazoa</taxon>
        <taxon>Ecdysozoa</taxon>
        <taxon>Nematoda</taxon>
        <taxon>Enoplea</taxon>
        <taxon>Dorylaimia</taxon>
        <taxon>Dioctophymatida</taxon>
        <taxon>Dioctophymatoidea</taxon>
        <taxon>Soboliphymatidae</taxon>
        <taxon>Soboliphyme</taxon>
    </lineage>
</organism>
<dbReference type="OrthoDB" id="408631at2759"/>
<dbReference type="InterPro" id="IPR013094">
    <property type="entry name" value="AB_hydrolase_3"/>
</dbReference>
<name>A0A183J605_9BILA</name>
<dbReference type="GO" id="GO:0004771">
    <property type="term" value="F:sterol ester esterase activity"/>
    <property type="evidence" value="ECO:0007669"/>
    <property type="project" value="TreeGrafter"/>
</dbReference>
<dbReference type="SUPFAM" id="SSF53474">
    <property type="entry name" value="alpha/beta-Hydrolases"/>
    <property type="match status" value="1"/>
</dbReference>
<dbReference type="Pfam" id="PF07859">
    <property type="entry name" value="Abhydrolase_3"/>
    <property type="match status" value="1"/>
</dbReference>
<dbReference type="GO" id="GO:0019433">
    <property type="term" value="P:triglyceride catabolic process"/>
    <property type="evidence" value="ECO:0007669"/>
    <property type="project" value="TreeGrafter"/>
</dbReference>
<dbReference type="EMBL" id="UZAM01015431">
    <property type="protein sequence ID" value="VDP38965.1"/>
    <property type="molecule type" value="Genomic_DNA"/>
</dbReference>